<sequence>MKIKQLASFQGEVVLFVFDDIGANWELVWRWRNVGRGNCCGSGVIIVEGPAIVEVVNIGGSMILKKRGLHQN</sequence>
<dbReference type="Proteomes" id="UP000237839">
    <property type="component" value="Unassembled WGS sequence"/>
</dbReference>
<evidence type="ECO:0000313" key="2">
    <source>
        <dbReference type="Proteomes" id="UP000237839"/>
    </source>
</evidence>
<accession>A0A2S9H5K5</accession>
<reference evidence="1 2" key="1">
    <citation type="submission" date="2018-02" db="EMBL/GenBank/DDBJ databases">
        <title>Solimicrobium silvestre gen. nov., sp. nov., isolated from alpine forest soil.</title>
        <authorList>
            <person name="Margesin R."/>
            <person name="Albuquerque L."/>
            <person name="Zhang D.-C."/>
            <person name="Froufe H.J.C."/>
            <person name="Severino R."/>
            <person name="Roxo I."/>
            <person name="Egas C."/>
            <person name="Da Costa M.S."/>
        </authorList>
    </citation>
    <scope>NUCLEOTIDE SEQUENCE [LARGE SCALE GENOMIC DNA]</scope>
    <source>
        <strain evidence="1 2">S20-91</strain>
    </source>
</reference>
<dbReference type="OrthoDB" id="9804277at2"/>
<protein>
    <submittedName>
        <fullName evidence="1">Uncharacterized protein</fullName>
    </submittedName>
</protein>
<name>A0A2S9H5K5_9BURK</name>
<organism evidence="1 2">
    <name type="scientific">Solimicrobium silvestre</name>
    <dbReference type="NCBI Taxonomy" id="2099400"/>
    <lineage>
        <taxon>Bacteria</taxon>
        <taxon>Pseudomonadati</taxon>
        <taxon>Pseudomonadota</taxon>
        <taxon>Betaproteobacteria</taxon>
        <taxon>Burkholderiales</taxon>
        <taxon>Oxalobacteraceae</taxon>
        <taxon>Solimicrobium</taxon>
    </lineage>
</organism>
<dbReference type="RefSeq" id="WP_105530131.1">
    <property type="nucleotide sequence ID" value="NZ_PUGF01000001.1"/>
</dbReference>
<evidence type="ECO:0000313" key="1">
    <source>
        <dbReference type="EMBL" id="PRC95262.1"/>
    </source>
</evidence>
<comment type="caution">
    <text evidence="1">The sequence shown here is derived from an EMBL/GenBank/DDBJ whole genome shotgun (WGS) entry which is preliminary data.</text>
</comment>
<proteinExistence type="predicted"/>
<dbReference type="AlphaFoldDB" id="A0A2S9H5K5"/>
<keyword evidence="2" id="KW-1185">Reference proteome</keyword>
<gene>
    <name evidence="1" type="ORF">S2091_0457</name>
</gene>
<dbReference type="EMBL" id="PUGF01000001">
    <property type="protein sequence ID" value="PRC95262.1"/>
    <property type="molecule type" value="Genomic_DNA"/>
</dbReference>